<dbReference type="InterPro" id="IPR000033">
    <property type="entry name" value="LDLR_classB_rpt"/>
</dbReference>
<evidence type="ECO:0000256" key="4">
    <source>
        <dbReference type="ARBA" id="ARBA00022729"/>
    </source>
</evidence>
<dbReference type="EMBL" id="JARGEI010000031">
    <property type="protein sequence ID" value="KAJ8704454.1"/>
    <property type="molecule type" value="Genomic_DNA"/>
</dbReference>
<keyword evidence="4 15" id="KW-0732">Signal</keyword>
<evidence type="ECO:0000256" key="14">
    <source>
        <dbReference type="PROSITE-ProRule" id="PRU00076"/>
    </source>
</evidence>
<evidence type="ECO:0000259" key="16">
    <source>
        <dbReference type="PROSITE" id="PS50026"/>
    </source>
</evidence>
<feature type="signal peptide" evidence="15">
    <location>
        <begin position="1"/>
        <end position="17"/>
    </location>
</feature>
<evidence type="ECO:0000256" key="15">
    <source>
        <dbReference type="SAM" id="SignalP"/>
    </source>
</evidence>
<feature type="disulfide bond" evidence="14">
    <location>
        <begin position="393"/>
        <end position="403"/>
    </location>
</feature>
<evidence type="ECO:0000256" key="5">
    <source>
        <dbReference type="ARBA" id="ARBA00022737"/>
    </source>
</evidence>
<dbReference type="InterPro" id="IPR050778">
    <property type="entry name" value="Cueball_EGF_LRP_Nidogen"/>
</dbReference>
<keyword evidence="8" id="KW-0896">Oogenesis</keyword>
<keyword evidence="9" id="KW-0472">Membrane</keyword>
<evidence type="ECO:0000256" key="13">
    <source>
        <dbReference type="ARBA" id="ARBA00040020"/>
    </source>
</evidence>
<dbReference type="GO" id="GO:0017147">
    <property type="term" value="F:Wnt-protein binding"/>
    <property type="evidence" value="ECO:0007669"/>
    <property type="project" value="TreeGrafter"/>
</dbReference>
<evidence type="ECO:0000313" key="17">
    <source>
        <dbReference type="EMBL" id="KAJ8704454.1"/>
    </source>
</evidence>
<evidence type="ECO:0000256" key="3">
    <source>
        <dbReference type="ARBA" id="ARBA00022536"/>
    </source>
</evidence>
<dbReference type="SMART" id="SM00181">
    <property type="entry name" value="EGF"/>
    <property type="match status" value="3"/>
</dbReference>
<evidence type="ECO:0000256" key="9">
    <source>
        <dbReference type="ARBA" id="ARBA00023136"/>
    </source>
</evidence>
<evidence type="ECO:0000256" key="7">
    <source>
        <dbReference type="ARBA" id="ARBA00022871"/>
    </source>
</evidence>
<feature type="domain" description="EGF-like" evidence="16">
    <location>
        <begin position="389"/>
        <end position="425"/>
    </location>
</feature>
<keyword evidence="18" id="KW-1185">Reference proteome</keyword>
<comment type="caution">
    <text evidence="17">The sequence shown here is derived from an EMBL/GenBank/DDBJ whole genome shotgun (WGS) entry which is preliminary data.</text>
</comment>
<dbReference type="InterPro" id="IPR000742">
    <property type="entry name" value="EGF"/>
</dbReference>
<keyword evidence="2" id="KW-1003">Cell membrane</keyword>
<dbReference type="PROSITE" id="PS50026">
    <property type="entry name" value="EGF_3"/>
    <property type="match status" value="2"/>
</dbReference>
<name>A0AAD8DKD6_MYTSE</name>
<dbReference type="AlphaFoldDB" id="A0AAD8DKD6"/>
<gene>
    <name evidence="17" type="ORF">PYW07_011642</name>
</gene>
<keyword evidence="10 14" id="KW-1015">Disulfide bond</keyword>
<proteinExistence type="inferred from homology"/>
<dbReference type="SUPFAM" id="SSF63825">
    <property type="entry name" value="YWTD domain"/>
    <property type="match status" value="1"/>
</dbReference>
<evidence type="ECO:0000256" key="8">
    <source>
        <dbReference type="ARBA" id="ARBA00022943"/>
    </source>
</evidence>
<feature type="disulfide bond" evidence="14">
    <location>
        <begin position="344"/>
        <end position="353"/>
    </location>
</feature>
<dbReference type="GO" id="GO:0048477">
    <property type="term" value="P:oogenesis"/>
    <property type="evidence" value="ECO:0007669"/>
    <property type="project" value="UniProtKB-KW"/>
</dbReference>
<organism evidence="17 18">
    <name type="scientific">Mythimna separata</name>
    <name type="common">Oriental armyworm</name>
    <name type="synonym">Pseudaletia separata</name>
    <dbReference type="NCBI Taxonomy" id="271217"/>
    <lineage>
        <taxon>Eukaryota</taxon>
        <taxon>Metazoa</taxon>
        <taxon>Ecdysozoa</taxon>
        <taxon>Arthropoda</taxon>
        <taxon>Hexapoda</taxon>
        <taxon>Insecta</taxon>
        <taxon>Pterygota</taxon>
        <taxon>Neoptera</taxon>
        <taxon>Endopterygota</taxon>
        <taxon>Lepidoptera</taxon>
        <taxon>Glossata</taxon>
        <taxon>Ditrysia</taxon>
        <taxon>Noctuoidea</taxon>
        <taxon>Noctuidae</taxon>
        <taxon>Noctuinae</taxon>
        <taxon>Hadenini</taxon>
        <taxon>Mythimna</taxon>
    </lineage>
</organism>
<dbReference type="InterPro" id="IPR011042">
    <property type="entry name" value="6-blade_b-propeller_TolB-like"/>
</dbReference>
<feature type="disulfide bond" evidence="14">
    <location>
        <begin position="415"/>
        <end position="424"/>
    </location>
</feature>
<keyword evidence="5" id="KW-0677">Repeat</keyword>
<dbReference type="GO" id="GO:0005886">
    <property type="term" value="C:plasma membrane"/>
    <property type="evidence" value="ECO:0007669"/>
    <property type="project" value="UniProtKB-SubCell"/>
</dbReference>
<comment type="similarity">
    <text evidence="12">Belongs to the cueball family.</text>
</comment>
<dbReference type="PANTHER" id="PTHR46513:SF42">
    <property type="entry name" value="PROTEIN CUEBALL"/>
    <property type="match status" value="1"/>
</dbReference>
<evidence type="ECO:0000256" key="6">
    <source>
        <dbReference type="ARBA" id="ARBA00022782"/>
    </source>
</evidence>
<dbReference type="SUPFAM" id="SSF57196">
    <property type="entry name" value="EGF/Laminin"/>
    <property type="match status" value="2"/>
</dbReference>
<sequence length="429" mass="48388">MQFLLVFVTLYAGVVHSWDIATTAGDDTIYFYTNEVLTGTISIPSRKISSLTYDEVHNIMLYVDKQSGNHAICGYDLTSIEDKCFTTGTGRAIYDIAFDAVTETVFFTDTYAKSIYWFSLKPGSSYSVTFLIKVDNGIPHDIVVDSCKGYIYWLNTGISRPTIERARLDGTGREVFETRTTVPTNTYWTLEPNSLAIDQHLQRIYWMEPGNTTEYHLYTKLLNTPHTPYYIIRVFDPKHMKVPSNTLTVSKDFIFHLEYAYGINAVYAYGKIKTSTNNHPGIDIILKKTVYSERKMPISIVANYKMKDQIQDCEPLNRVKVAMECDGPYCVHGTKAYGQSACTCTPGYTGERCDVSVCDNYCLQGYCSVDSEGLPKCRCTTGHTGERCEVDSCRGYCLNSGECSLNEEDEPSCECAAHYDGVRCETRTQ</sequence>
<evidence type="ECO:0000256" key="11">
    <source>
        <dbReference type="ARBA" id="ARBA00023180"/>
    </source>
</evidence>
<keyword evidence="7" id="KW-0744">Spermatogenesis</keyword>
<keyword evidence="3 14" id="KW-0245">EGF-like domain</keyword>
<dbReference type="Gene3D" id="2.120.10.30">
    <property type="entry name" value="TolB, C-terminal domain"/>
    <property type="match status" value="1"/>
</dbReference>
<reference evidence="17" key="1">
    <citation type="submission" date="2023-03" db="EMBL/GenBank/DDBJ databases">
        <title>Chromosome-level genomes of two armyworms, Mythimna separata and Mythimna loreyi, provide insights into the biosynthesis and reception of sex pheromones.</title>
        <authorList>
            <person name="Zhao H."/>
        </authorList>
    </citation>
    <scope>NUCLEOTIDE SEQUENCE</scope>
    <source>
        <strain evidence="17">BeijingLab</strain>
        <tissue evidence="17">Pupa</tissue>
    </source>
</reference>
<accession>A0AAD8DKD6</accession>
<evidence type="ECO:0000256" key="10">
    <source>
        <dbReference type="ARBA" id="ARBA00023157"/>
    </source>
</evidence>
<dbReference type="PROSITE" id="PS00022">
    <property type="entry name" value="EGF_1"/>
    <property type="match status" value="1"/>
</dbReference>
<dbReference type="GO" id="GO:0007283">
    <property type="term" value="P:spermatogenesis"/>
    <property type="evidence" value="ECO:0007669"/>
    <property type="project" value="UniProtKB-KW"/>
</dbReference>
<evidence type="ECO:0000313" key="18">
    <source>
        <dbReference type="Proteomes" id="UP001231518"/>
    </source>
</evidence>
<protein>
    <recommendedName>
        <fullName evidence="13">Protein cueball</fullName>
    </recommendedName>
</protein>
<keyword evidence="6" id="KW-0221">Differentiation</keyword>
<evidence type="ECO:0000256" key="1">
    <source>
        <dbReference type="ARBA" id="ARBA00004251"/>
    </source>
</evidence>
<dbReference type="GO" id="GO:0042813">
    <property type="term" value="F:Wnt receptor activity"/>
    <property type="evidence" value="ECO:0007669"/>
    <property type="project" value="TreeGrafter"/>
</dbReference>
<feature type="domain" description="EGF-like" evidence="16">
    <location>
        <begin position="321"/>
        <end position="354"/>
    </location>
</feature>
<evidence type="ECO:0000256" key="12">
    <source>
        <dbReference type="ARBA" id="ARBA00038070"/>
    </source>
</evidence>
<dbReference type="SMART" id="SM00135">
    <property type="entry name" value="LY"/>
    <property type="match status" value="2"/>
</dbReference>
<comment type="caution">
    <text evidence="14">Lacks conserved residue(s) required for the propagation of feature annotation.</text>
</comment>
<dbReference type="PANTHER" id="PTHR46513">
    <property type="entry name" value="VITELLOGENIN RECEPTOR-LIKE PROTEIN-RELATED-RELATED"/>
    <property type="match status" value="1"/>
</dbReference>
<dbReference type="Gene3D" id="2.10.25.10">
    <property type="entry name" value="Laminin"/>
    <property type="match status" value="2"/>
</dbReference>
<feature type="chain" id="PRO_5042053542" description="Protein cueball" evidence="15">
    <location>
        <begin position="18"/>
        <end position="429"/>
    </location>
</feature>
<dbReference type="GO" id="GO:0060070">
    <property type="term" value="P:canonical Wnt signaling pathway"/>
    <property type="evidence" value="ECO:0007669"/>
    <property type="project" value="TreeGrafter"/>
</dbReference>
<keyword evidence="11" id="KW-0325">Glycoprotein</keyword>
<comment type="subcellular location">
    <subcellularLocation>
        <location evidence="1">Cell membrane</location>
        <topology evidence="1">Single-pass type I membrane protein</topology>
    </subcellularLocation>
</comment>
<evidence type="ECO:0000256" key="2">
    <source>
        <dbReference type="ARBA" id="ARBA00022475"/>
    </source>
</evidence>
<dbReference type="Proteomes" id="UP001231518">
    <property type="component" value="Chromosome 29"/>
</dbReference>